<keyword evidence="2" id="KW-1185">Reference proteome</keyword>
<organism evidence="1 2">
    <name type="scientific">Absidia repens</name>
    <dbReference type="NCBI Taxonomy" id="90262"/>
    <lineage>
        <taxon>Eukaryota</taxon>
        <taxon>Fungi</taxon>
        <taxon>Fungi incertae sedis</taxon>
        <taxon>Mucoromycota</taxon>
        <taxon>Mucoromycotina</taxon>
        <taxon>Mucoromycetes</taxon>
        <taxon>Mucorales</taxon>
        <taxon>Cunninghamellaceae</taxon>
        <taxon>Absidia</taxon>
    </lineage>
</organism>
<comment type="caution">
    <text evidence="1">The sequence shown here is derived from an EMBL/GenBank/DDBJ whole genome shotgun (WGS) entry which is preliminary data.</text>
</comment>
<reference evidence="1 2" key="1">
    <citation type="submission" date="2016-07" db="EMBL/GenBank/DDBJ databases">
        <title>Pervasive Adenine N6-methylation of Active Genes in Fungi.</title>
        <authorList>
            <consortium name="DOE Joint Genome Institute"/>
            <person name="Mondo S.J."/>
            <person name="Dannebaum R.O."/>
            <person name="Kuo R.C."/>
            <person name="Labutti K."/>
            <person name="Haridas S."/>
            <person name="Kuo A."/>
            <person name="Salamov A."/>
            <person name="Ahrendt S.R."/>
            <person name="Lipzen A."/>
            <person name="Sullivan W."/>
            <person name="Andreopoulos W.B."/>
            <person name="Clum A."/>
            <person name="Lindquist E."/>
            <person name="Daum C."/>
            <person name="Ramamoorthy G.K."/>
            <person name="Gryganskyi A."/>
            <person name="Culley D."/>
            <person name="Magnuson J.K."/>
            <person name="James T.Y."/>
            <person name="O'Malley M.A."/>
            <person name="Stajich J.E."/>
            <person name="Spatafora J.W."/>
            <person name="Visel A."/>
            <person name="Grigoriev I.V."/>
        </authorList>
    </citation>
    <scope>NUCLEOTIDE SEQUENCE [LARGE SCALE GENOMIC DNA]</scope>
    <source>
        <strain evidence="1 2">NRRL 1336</strain>
    </source>
</reference>
<dbReference type="Proteomes" id="UP000193560">
    <property type="component" value="Unassembled WGS sequence"/>
</dbReference>
<protein>
    <submittedName>
        <fullName evidence="1">Uncharacterized protein</fullName>
    </submittedName>
</protein>
<dbReference type="EMBL" id="MCGE01000004">
    <property type="protein sequence ID" value="ORZ22652.1"/>
    <property type="molecule type" value="Genomic_DNA"/>
</dbReference>
<name>A0A1X2IV81_9FUNG</name>
<sequence length="234" mass="26261">MSNPSRVVDPDTNISLLKPSTWIDTQTTLPVIPATSSSPIIINNNPFSFASTTPTLSLENSRNGFNSANPSFISSSGVQSSHFFSTDQYTSNDVPLDYLPVDCRTAIQQQQKQQRYYRRPYQQQDDEQRYDDRMSRFTTNNDILLQCPDRFVQQNQESNDPVGYVTTTSACSLSPSTSINTIFPPTDDLYNYQGTVVYCGHCQPRDGLHDSSCALLQLFLANIMDDNEDSFSST</sequence>
<gene>
    <name evidence="1" type="ORF">BCR42DRAFT_406706</name>
</gene>
<dbReference type="AlphaFoldDB" id="A0A1X2IV81"/>
<evidence type="ECO:0000313" key="1">
    <source>
        <dbReference type="EMBL" id="ORZ22652.1"/>
    </source>
</evidence>
<evidence type="ECO:0000313" key="2">
    <source>
        <dbReference type="Proteomes" id="UP000193560"/>
    </source>
</evidence>
<proteinExistence type="predicted"/>
<accession>A0A1X2IV81</accession>